<gene>
    <name evidence="1" type="ORF">HDG40_007585</name>
</gene>
<keyword evidence="2" id="KW-1185">Reference proteome</keyword>
<dbReference type="Proteomes" id="UP000592780">
    <property type="component" value="Unassembled WGS sequence"/>
</dbReference>
<name>A0A7W8QF92_PARAM</name>
<organism evidence="1 2">
    <name type="scientific">Paraburkholderia atlantica</name>
    <dbReference type="NCBI Taxonomy" id="2654982"/>
    <lineage>
        <taxon>Bacteria</taxon>
        <taxon>Pseudomonadati</taxon>
        <taxon>Pseudomonadota</taxon>
        <taxon>Betaproteobacteria</taxon>
        <taxon>Burkholderiales</taxon>
        <taxon>Burkholderiaceae</taxon>
        <taxon>Paraburkholderia</taxon>
    </lineage>
</organism>
<evidence type="ECO:0000313" key="2">
    <source>
        <dbReference type="Proteomes" id="UP000592780"/>
    </source>
</evidence>
<dbReference type="EMBL" id="JACHDD010000025">
    <property type="protein sequence ID" value="MBB5429388.1"/>
    <property type="molecule type" value="Genomic_DNA"/>
</dbReference>
<dbReference type="AlphaFoldDB" id="A0A7W8QF92"/>
<reference evidence="1 2" key="1">
    <citation type="submission" date="2020-08" db="EMBL/GenBank/DDBJ databases">
        <title>Genomic Encyclopedia of Type Strains, Phase IV (KMG-V): Genome sequencing to study the core and pangenomes of soil and plant-associated prokaryotes.</title>
        <authorList>
            <person name="Whitman W."/>
        </authorList>
    </citation>
    <scope>NUCLEOTIDE SEQUENCE [LARGE SCALE GENOMIC DNA]</scope>
    <source>
        <strain evidence="1 2">JPY158</strain>
    </source>
</reference>
<proteinExistence type="predicted"/>
<protein>
    <submittedName>
        <fullName evidence="1">Uncharacterized protein</fullName>
    </submittedName>
</protein>
<evidence type="ECO:0000313" key="1">
    <source>
        <dbReference type="EMBL" id="MBB5429388.1"/>
    </source>
</evidence>
<sequence length="45" mass="4851">MVAFCDRNCNIIAPFVSAPGNRNESSLLRDALPRLTAMARATGQT</sequence>
<accession>A0A7W8QF92</accession>
<comment type="caution">
    <text evidence="1">The sequence shown here is derived from an EMBL/GenBank/DDBJ whole genome shotgun (WGS) entry which is preliminary data.</text>
</comment>